<evidence type="ECO:0000259" key="1">
    <source>
        <dbReference type="SMART" id="SM00974"/>
    </source>
</evidence>
<accession>A0A1M7JMS0</accession>
<dbReference type="Pfam" id="PF13455">
    <property type="entry name" value="MUG113"/>
    <property type="match status" value="1"/>
</dbReference>
<dbReference type="SMART" id="SM00974">
    <property type="entry name" value="T5orf172"/>
    <property type="match status" value="1"/>
</dbReference>
<proteinExistence type="predicted"/>
<sequence>MRTDLNNEFDSKLFNLKFETIRQWAKDNLEIGNVVRGLTNECFALSANFEQSYEIQFVYVQFSHEHPGYMLELKFKENNFYNILLLFSLEITKINKKLEVLSVYNTFIHQLRTFLEAKDIVTVTTTDFQKSGKGFLFSPSEIEVIKTYNRVNFYRSFLETENYTNLAPDVEYVYIMMNCDDFTFKIGQSKNPKYRERTLQSKQPNVALLKAWQCDKKIEKELHKIYKKNRTRGEWFKLDFNEICSINETIINLIEEHKSQ</sequence>
<feature type="domain" description="Bacteriophage T5 Orf172 DNA-binding" evidence="1">
    <location>
        <begin position="178"/>
        <end position="250"/>
    </location>
</feature>
<dbReference type="OrthoDB" id="792524at2"/>
<organism evidence="2 3">
    <name type="scientific">Flavobacterium xanthum</name>
    <dbReference type="NCBI Taxonomy" id="69322"/>
    <lineage>
        <taxon>Bacteria</taxon>
        <taxon>Pseudomonadati</taxon>
        <taxon>Bacteroidota</taxon>
        <taxon>Flavobacteriia</taxon>
        <taxon>Flavobacteriales</taxon>
        <taxon>Flavobacteriaceae</taxon>
        <taxon>Flavobacterium</taxon>
    </lineage>
</organism>
<name>A0A1M7JMS0_9FLAO</name>
<reference evidence="3" key="1">
    <citation type="submission" date="2016-11" db="EMBL/GenBank/DDBJ databases">
        <authorList>
            <person name="Varghese N."/>
            <person name="Submissions S."/>
        </authorList>
    </citation>
    <scope>NUCLEOTIDE SEQUENCE [LARGE SCALE GENOMIC DNA]</scope>
    <source>
        <strain evidence="3">DSM 3661</strain>
    </source>
</reference>
<dbReference type="Proteomes" id="UP000184260">
    <property type="component" value="Unassembled WGS sequence"/>
</dbReference>
<dbReference type="EMBL" id="FRBU01000044">
    <property type="protein sequence ID" value="SHM54276.1"/>
    <property type="molecule type" value="Genomic_DNA"/>
</dbReference>
<dbReference type="InterPro" id="IPR018306">
    <property type="entry name" value="Phage_T5_Orf172_DNA-bd"/>
</dbReference>
<dbReference type="AlphaFoldDB" id="A0A1M7JMS0"/>
<keyword evidence="3" id="KW-1185">Reference proteome</keyword>
<dbReference type="RefSeq" id="WP_073355114.1">
    <property type="nucleotide sequence ID" value="NZ_FRBU01000044.1"/>
</dbReference>
<evidence type="ECO:0000313" key="2">
    <source>
        <dbReference type="EMBL" id="SHM54276.1"/>
    </source>
</evidence>
<protein>
    <submittedName>
        <fullName evidence="2">Meiotically up-regulated gene 113</fullName>
    </submittedName>
</protein>
<gene>
    <name evidence="2" type="ORF">SAMN05443669_10443</name>
</gene>
<evidence type="ECO:0000313" key="3">
    <source>
        <dbReference type="Proteomes" id="UP000184260"/>
    </source>
</evidence>